<name>G7Q7J4_9BACT</name>
<dbReference type="GO" id="GO:0008047">
    <property type="term" value="F:enzyme activator activity"/>
    <property type="evidence" value="ECO:0007669"/>
    <property type="project" value="InterPro"/>
</dbReference>
<dbReference type="EMBL" id="CM001368">
    <property type="protein sequence ID" value="EHJ47147.1"/>
    <property type="molecule type" value="Genomic_DNA"/>
</dbReference>
<dbReference type="PROSITE" id="PS51257">
    <property type="entry name" value="PROKAR_LIPOPROTEIN"/>
    <property type="match status" value="1"/>
</dbReference>
<dbReference type="RefSeq" id="WP_009180559.1">
    <property type="nucleotide sequence ID" value="NZ_CM001368.1"/>
</dbReference>
<keyword evidence="2" id="KW-1185">Reference proteome</keyword>
<gene>
    <name evidence="1" type="ORF">DFW101_1136</name>
</gene>
<dbReference type="STRING" id="694327.DFW101_1136"/>
<accession>G7Q7J4</accession>
<protein>
    <submittedName>
        <fullName evidence="1">Hydrogenase maturation protease</fullName>
    </submittedName>
</protein>
<evidence type="ECO:0000313" key="1">
    <source>
        <dbReference type="EMBL" id="EHJ47147.1"/>
    </source>
</evidence>
<dbReference type="AlphaFoldDB" id="G7Q7J4"/>
<organism evidence="1 2">
    <name type="scientific">Solidesulfovibrio carbinoliphilus subsp. oakridgensis</name>
    <dbReference type="NCBI Taxonomy" id="694327"/>
    <lineage>
        <taxon>Bacteria</taxon>
        <taxon>Pseudomonadati</taxon>
        <taxon>Thermodesulfobacteriota</taxon>
        <taxon>Desulfovibrionia</taxon>
        <taxon>Desulfovibrionales</taxon>
        <taxon>Desulfovibrionaceae</taxon>
        <taxon>Solidesulfovibrio</taxon>
    </lineage>
</organism>
<keyword evidence="1" id="KW-0645">Protease</keyword>
<dbReference type="InterPro" id="IPR000671">
    <property type="entry name" value="Peptidase_A31"/>
</dbReference>
<sequence length="195" mass="20399">MCECRIEWQPEAARSAAPAMVVVGCGNLCGGDFGIGLYALDLLAKADLGPLAGRDVGLACLAGAYHSLLPMLGQAAAGVIVTGVRLGKKPGTIRAWGLDRLRRHLRGIPEEPCGLRSLVDSLERLELSGSLPESLLLVLVEVETTHGVGLSSSARKALRSVVETILDHLAQCAAATKRMGIKPGLYALPDLDGIV</sequence>
<dbReference type="InterPro" id="IPR023430">
    <property type="entry name" value="Pept_HybD-like_dom_sf"/>
</dbReference>
<dbReference type="HOGENOM" id="CLU_1394392_0_0_7"/>
<dbReference type="SUPFAM" id="SSF53163">
    <property type="entry name" value="HybD-like"/>
    <property type="match status" value="1"/>
</dbReference>
<dbReference type="Proteomes" id="UP000004662">
    <property type="component" value="Chromosome"/>
</dbReference>
<reference evidence="2" key="1">
    <citation type="journal article" date="2015" name="Genome Announc.">
        <title>High-Quality Draft Genome Sequence of Desulfovibrio carbinoliphilus FW-101-2B, an Organic Acid-Oxidizing Sulfate-Reducing Bacterium Isolated from Uranium(VI)-Contaminated Groundwater.</title>
        <authorList>
            <person name="Ramsay B.D."/>
            <person name="Hwang C."/>
            <person name="Woo H.L."/>
            <person name="Carroll S.L."/>
            <person name="Lucas S."/>
            <person name="Han J."/>
            <person name="Lapidus A.L."/>
            <person name="Cheng J.F."/>
            <person name="Goodwin L.A."/>
            <person name="Pitluck S."/>
            <person name="Peters L."/>
            <person name="Chertkov O."/>
            <person name="Held B."/>
            <person name="Detter J.C."/>
            <person name="Han C.S."/>
            <person name="Tapia R."/>
            <person name="Land M.L."/>
            <person name="Hauser L.J."/>
            <person name="Kyrpides N.C."/>
            <person name="Ivanova N.N."/>
            <person name="Mikhailova N."/>
            <person name="Pagani I."/>
            <person name="Woyke T."/>
            <person name="Arkin A.P."/>
            <person name="Dehal P."/>
            <person name="Chivian D."/>
            <person name="Criddle C.S."/>
            <person name="Wu W."/>
            <person name="Chakraborty R."/>
            <person name="Hazen T.C."/>
            <person name="Fields M.W."/>
        </authorList>
    </citation>
    <scope>NUCLEOTIDE SEQUENCE [LARGE SCALE GENOMIC DNA]</scope>
    <source>
        <strain evidence="2">FW-101-2B</strain>
    </source>
</reference>
<dbReference type="Gene3D" id="3.40.50.1450">
    <property type="entry name" value="HybD-like"/>
    <property type="match status" value="1"/>
</dbReference>
<keyword evidence="1" id="KW-0378">Hydrolase</keyword>
<evidence type="ECO:0000313" key="2">
    <source>
        <dbReference type="Proteomes" id="UP000004662"/>
    </source>
</evidence>
<dbReference type="GO" id="GO:0006508">
    <property type="term" value="P:proteolysis"/>
    <property type="evidence" value="ECO:0007669"/>
    <property type="project" value="UniProtKB-KW"/>
</dbReference>
<proteinExistence type="predicted"/>
<dbReference type="PRINTS" id="PR00446">
    <property type="entry name" value="HYDRGNUPTAKE"/>
</dbReference>
<dbReference type="GO" id="GO:0008233">
    <property type="term" value="F:peptidase activity"/>
    <property type="evidence" value="ECO:0007669"/>
    <property type="project" value="UniProtKB-KW"/>
</dbReference>